<dbReference type="GO" id="GO:0005783">
    <property type="term" value="C:endoplasmic reticulum"/>
    <property type="evidence" value="ECO:0007669"/>
    <property type="project" value="Ensembl"/>
</dbReference>
<keyword evidence="3 6" id="KW-0812">Transmembrane</keyword>
<evidence type="ECO:0000313" key="8">
    <source>
        <dbReference type="Ensembl" id="ENSGALP00010020336.1"/>
    </source>
</evidence>
<dbReference type="Proteomes" id="UP000000539">
    <property type="component" value="Chromosome 4"/>
</dbReference>
<dbReference type="AlphaFoldDB" id="A0A8V0YNX3"/>
<name>A0A8V0YNX3_CHICK</name>
<evidence type="ECO:0000256" key="2">
    <source>
        <dbReference type="ARBA" id="ARBA00010596"/>
    </source>
</evidence>
<feature type="transmembrane region" description="Helical" evidence="6">
    <location>
        <begin position="110"/>
        <end position="129"/>
    </location>
</feature>
<dbReference type="GO" id="GO:0000138">
    <property type="term" value="C:Golgi trans cisterna"/>
    <property type="evidence" value="ECO:0007669"/>
    <property type="project" value="Ensembl"/>
</dbReference>
<reference evidence="8" key="1">
    <citation type="submission" date="2020-11" db="EMBL/GenBank/DDBJ databases">
        <title>Gallus gallus (Chicken) genome, bGalGal1, GRCg7b, maternal haplotype autosomes + Z &amp; W.</title>
        <authorList>
            <person name="Warren W."/>
            <person name="Formenti G."/>
            <person name="Fedrigo O."/>
            <person name="Haase B."/>
            <person name="Mountcastle J."/>
            <person name="Balacco J."/>
            <person name="Tracey A."/>
            <person name="Schneider V."/>
            <person name="Okimoto R."/>
            <person name="Cheng H."/>
            <person name="Hawken R."/>
            <person name="Howe K."/>
            <person name="Jarvis E.D."/>
        </authorList>
    </citation>
    <scope>NUCLEOTIDE SEQUENCE [LARGE SCALE GENOMIC DNA]</scope>
    <source>
        <strain evidence="8">Broiler</strain>
    </source>
</reference>
<protein>
    <recommendedName>
        <fullName evidence="6">Protein YIPF</fullName>
    </recommendedName>
</protein>
<accession>A0A8V0YNX3</accession>
<feature type="domain" description="Yip1" evidence="7">
    <location>
        <begin position="99"/>
        <end position="250"/>
    </location>
</feature>
<organism evidence="8 9">
    <name type="scientific">Gallus gallus</name>
    <name type="common">Chicken</name>
    <dbReference type="NCBI Taxonomy" id="9031"/>
    <lineage>
        <taxon>Eukaryota</taxon>
        <taxon>Metazoa</taxon>
        <taxon>Chordata</taxon>
        <taxon>Craniata</taxon>
        <taxon>Vertebrata</taxon>
        <taxon>Euteleostomi</taxon>
        <taxon>Archelosauria</taxon>
        <taxon>Archosauria</taxon>
        <taxon>Dinosauria</taxon>
        <taxon>Saurischia</taxon>
        <taxon>Theropoda</taxon>
        <taxon>Coelurosauria</taxon>
        <taxon>Aves</taxon>
        <taxon>Neognathae</taxon>
        <taxon>Galloanserae</taxon>
        <taxon>Galliformes</taxon>
        <taxon>Phasianidae</taxon>
        <taxon>Phasianinae</taxon>
        <taxon>Gallus</taxon>
    </lineage>
</organism>
<dbReference type="GO" id="GO:0006888">
    <property type="term" value="P:endoplasmic reticulum to Golgi vesicle-mediated transport"/>
    <property type="evidence" value="ECO:0007669"/>
    <property type="project" value="InterPro"/>
</dbReference>
<keyword evidence="5 6" id="KW-0472">Membrane</keyword>
<evidence type="ECO:0000256" key="1">
    <source>
        <dbReference type="ARBA" id="ARBA00004141"/>
    </source>
</evidence>
<sequence length="257" mass="27607">MTQSRRHVGSAAKMAAAEGSGAAAAAAEPLFAGLADVSISEDIPVEGEITVPVGSHSPEEDYSTLDEPVRDTIVSLRSLPLSVLRDLKAVGKKFVHVMYPKKSSALLRDWDLWGPLVLCVSLALMLQGGSADSKEDGGPQFAEVFVIIWFGAVVITLNSKLLGGTISFFQSLCVLGYCVLPLTVAMLVCRLVLLAGSGTVSFIIRLIVVIAMFAWSTLASTAFLADSQPPHRKALVVYPIFLFYFVISWMILTFTPQ</sequence>
<dbReference type="FunCoup" id="A0A8V0YNX3">
    <property type="interactions" value="1766"/>
</dbReference>
<keyword evidence="9" id="KW-1185">Reference proteome</keyword>
<feature type="transmembrane region" description="Helical" evidence="6">
    <location>
        <begin position="202"/>
        <end position="224"/>
    </location>
</feature>
<dbReference type="GO" id="GO:0000139">
    <property type="term" value="C:Golgi membrane"/>
    <property type="evidence" value="ECO:0007669"/>
    <property type="project" value="UniProtKB-SubCell"/>
</dbReference>
<feature type="transmembrane region" description="Helical" evidence="6">
    <location>
        <begin position="141"/>
        <end position="162"/>
    </location>
</feature>
<dbReference type="GO" id="GO:0030134">
    <property type="term" value="C:COPII-coated ER to Golgi transport vesicle"/>
    <property type="evidence" value="ECO:0007669"/>
    <property type="project" value="Ensembl"/>
</dbReference>
<dbReference type="GO" id="GO:0005802">
    <property type="term" value="C:trans-Golgi network"/>
    <property type="evidence" value="ECO:0000318"/>
    <property type="project" value="GO_Central"/>
</dbReference>
<evidence type="ECO:0000259" key="7">
    <source>
        <dbReference type="Pfam" id="PF04893"/>
    </source>
</evidence>
<evidence type="ECO:0000256" key="6">
    <source>
        <dbReference type="RuleBase" id="RU361264"/>
    </source>
</evidence>
<dbReference type="PANTHER" id="PTHR21236">
    <property type="entry name" value="GOLGI MEMBRANE PROTEIN YIP1"/>
    <property type="match status" value="1"/>
</dbReference>
<dbReference type="GO" id="GO:0005797">
    <property type="term" value="C:Golgi medial cisterna"/>
    <property type="evidence" value="ECO:0007669"/>
    <property type="project" value="Ensembl"/>
</dbReference>
<reference evidence="8" key="3">
    <citation type="submission" date="2025-09" db="UniProtKB">
        <authorList>
            <consortium name="Ensembl"/>
        </authorList>
    </citation>
    <scope>IDENTIFICATION</scope>
    <source>
        <strain evidence="8">broiler</strain>
    </source>
</reference>
<comment type="subcellular location">
    <subcellularLocation>
        <location evidence="6">Golgi apparatus membrane</location>
        <topology evidence="6">Multi-pass membrane protein</topology>
    </subcellularLocation>
    <subcellularLocation>
        <location evidence="1">Membrane</location>
        <topology evidence="1">Multi-pass membrane protein</topology>
    </subcellularLocation>
</comment>
<comment type="similarity">
    <text evidence="2 6">Belongs to the YIP1 family.</text>
</comment>
<evidence type="ECO:0000256" key="3">
    <source>
        <dbReference type="ARBA" id="ARBA00022692"/>
    </source>
</evidence>
<dbReference type="Pfam" id="PF04893">
    <property type="entry name" value="Yip1"/>
    <property type="match status" value="1"/>
</dbReference>
<proteinExistence type="inferred from homology"/>
<dbReference type="GO" id="GO:0060576">
    <property type="term" value="P:intestinal epithelial cell development"/>
    <property type="evidence" value="ECO:0007669"/>
    <property type="project" value="Ensembl"/>
</dbReference>
<evidence type="ECO:0000313" key="9">
    <source>
        <dbReference type="Proteomes" id="UP000000539"/>
    </source>
</evidence>
<dbReference type="PANTHER" id="PTHR21236:SF1">
    <property type="entry name" value="PROTEIN YIPF6"/>
    <property type="match status" value="1"/>
</dbReference>
<dbReference type="GeneTree" id="ENSGT00940000153168"/>
<dbReference type="GO" id="GO:0005801">
    <property type="term" value="C:cis-Golgi network"/>
    <property type="evidence" value="ECO:0007669"/>
    <property type="project" value="Ensembl"/>
</dbReference>
<dbReference type="Ensembl" id="ENSGALT00010034656.1">
    <property type="protein sequence ID" value="ENSGALP00010020336.1"/>
    <property type="gene ID" value="ENSGALG00010014407.1"/>
</dbReference>
<dbReference type="InterPro" id="IPR045231">
    <property type="entry name" value="Yip1/4-like"/>
</dbReference>
<gene>
    <name evidence="8" type="primary">YIPF6</name>
</gene>
<evidence type="ECO:0000256" key="4">
    <source>
        <dbReference type="ARBA" id="ARBA00022989"/>
    </source>
</evidence>
<keyword evidence="4 6" id="KW-1133">Transmembrane helix</keyword>
<feature type="transmembrane region" description="Helical" evidence="6">
    <location>
        <begin position="236"/>
        <end position="255"/>
    </location>
</feature>
<evidence type="ECO:0000256" key="5">
    <source>
        <dbReference type="ARBA" id="ARBA00023136"/>
    </source>
</evidence>
<dbReference type="OrthoDB" id="411251at2759"/>
<feature type="transmembrane region" description="Helical" evidence="6">
    <location>
        <begin position="174"/>
        <end position="196"/>
    </location>
</feature>
<reference evidence="8" key="2">
    <citation type="submission" date="2025-08" db="UniProtKB">
        <authorList>
            <consortium name="Ensembl"/>
        </authorList>
    </citation>
    <scope>IDENTIFICATION</scope>
    <source>
        <strain evidence="8">broiler</strain>
    </source>
</reference>
<dbReference type="GO" id="GO:0042802">
    <property type="term" value="F:identical protein binding"/>
    <property type="evidence" value="ECO:0007669"/>
    <property type="project" value="Ensembl"/>
</dbReference>
<dbReference type="InterPro" id="IPR006977">
    <property type="entry name" value="Yip1_dom"/>
</dbReference>